<protein>
    <submittedName>
        <fullName evidence="1">Uncharacterized protein</fullName>
    </submittedName>
</protein>
<dbReference type="Proteomes" id="UP000198824">
    <property type="component" value="Unassembled WGS sequence"/>
</dbReference>
<dbReference type="EMBL" id="FOZG01000002">
    <property type="protein sequence ID" value="SFR97702.1"/>
    <property type="molecule type" value="Genomic_DNA"/>
</dbReference>
<evidence type="ECO:0000313" key="2">
    <source>
        <dbReference type="Proteomes" id="UP000198824"/>
    </source>
</evidence>
<sequence>MSTLPLGVRPANPTRAIDSDQTDALASLTASADAIASTAQRLLSSAFAGLFMRWAVTAAALSGMTTDEEGNQLCSELSVVSEEIATLAPGNSHDLALKLYLLIIEAADASCMGPVRAEAPNPSDSSVEHSAKAVLPDLERLSGLPAMIEDMAEEAWRLSGSPTAWSAEVRATVADAFSAPVQEAQ</sequence>
<keyword evidence="2" id="KW-1185">Reference proteome</keyword>
<evidence type="ECO:0000313" key="1">
    <source>
        <dbReference type="EMBL" id="SFR97702.1"/>
    </source>
</evidence>
<name>A0A1I6L2P4_9SPHN</name>
<gene>
    <name evidence="1" type="ORF">SAMN05192580_2196</name>
</gene>
<accession>A0A1I6L2P4</accession>
<dbReference type="STRING" id="1166337.SAMN05192580_2196"/>
<dbReference type="RefSeq" id="WP_093314504.1">
    <property type="nucleotide sequence ID" value="NZ_FOZG01000002.1"/>
</dbReference>
<proteinExistence type="predicted"/>
<dbReference type="AlphaFoldDB" id="A0A1I6L2P4"/>
<organism evidence="1 2">
    <name type="scientific">Sphingomonas jatrophae</name>
    <dbReference type="NCBI Taxonomy" id="1166337"/>
    <lineage>
        <taxon>Bacteria</taxon>
        <taxon>Pseudomonadati</taxon>
        <taxon>Pseudomonadota</taxon>
        <taxon>Alphaproteobacteria</taxon>
        <taxon>Sphingomonadales</taxon>
        <taxon>Sphingomonadaceae</taxon>
        <taxon>Sphingomonas</taxon>
    </lineage>
</organism>
<reference evidence="1 2" key="1">
    <citation type="submission" date="2016-10" db="EMBL/GenBank/DDBJ databases">
        <authorList>
            <person name="de Groot N.N."/>
        </authorList>
    </citation>
    <scope>NUCLEOTIDE SEQUENCE [LARGE SCALE GENOMIC DNA]</scope>
    <source>
        <strain evidence="1 2">S5-249</strain>
    </source>
</reference>